<keyword evidence="1" id="KW-0732">Signal</keyword>
<feature type="signal peptide" evidence="1">
    <location>
        <begin position="1"/>
        <end position="18"/>
    </location>
</feature>
<accession>A0A319DCY6</accession>
<dbReference type="PANTHER" id="PTHR34987:SF4">
    <property type="entry name" value="ALPHA-L-RHAMNOSIDASE C-TERMINAL DOMAIN-CONTAINING PROTEIN"/>
    <property type="match status" value="1"/>
</dbReference>
<evidence type="ECO:0000313" key="3">
    <source>
        <dbReference type="Proteomes" id="UP000247810"/>
    </source>
</evidence>
<reference evidence="2 3" key="1">
    <citation type="submission" date="2018-02" db="EMBL/GenBank/DDBJ databases">
        <title>The genomes of Aspergillus section Nigri reveals drivers in fungal speciation.</title>
        <authorList>
            <consortium name="DOE Joint Genome Institute"/>
            <person name="Vesth T.C."/>
            <person name="Nybo J."/>
            <person name="Theobald S."/>
            <person name="Brandl J."/>
            <person name="Frisvad J.C."/>
            <person name="Nielsen K.F."/>
            <person name="Lyhne E.K."/>
            <person name="Kogle M.E."/>
            <person name="Kuo A."/>
            <person name="Riley R."/>
            <person name="Clum A."/>
            <person name="Nolan M."/>
            <person name="Lipzen A."/>
            <person name="Salamov A."/>
            <person name="Henrissat B."/>
            <person name="Wiebenga A."/>
            <person name="De vries R.P."/>
            <person name="Grigoriev I.V."/>
            <person name="Mortensen U.H."/>
            <person name="Andersen M.R."/>
            <person name="Baker S.E."/>
        </authorList>
    </citation>
    <scope>NUCLEOTIDE SEQUENCE [LARGE SCALE GENOMIC DNA]</scope>
    <source>
        <strain evidence="2 3">CBS 707.79</strain>
    </source>
</reference>
<protein>
    <submittedName>
        <fullName evidence="2">Uncharacterized protein</fullName>
    </submittedName>
</protein>
<dbReference type="Proteomes" id="UP000247810">
    <property type="component" value="Unassembled WGS sequence"/>
</dbReference>
<dbReference type="VEuPathDB" id="FungiDB:BO71DRAFT_209277"/>
<evidence type="ECO:0000256" key="1">
    <source>
        <dbReference type="SAM" id="SignalP"/>
    </source>
</evidence>
<name>A0A319DCY6_9EURO</name>
<organism evidence="2 3">
    <name type="scientific">Aspergillus ellipticus CBS 707.79</name>
    <dbReference type="NCBI Taxonomy" id="1448320"/>
    <lineage>
        <taxon>Eukaryota</taxon>
        <taxon>Fungi</taxon>
        <taxon>Dikarya</taxon>
        <taxon>Ascomycota</taxon>
        <taxon>Pezizomycotina</taxon>
        <taxon>Eurotiomycetes</taxon>
        <taxon>Eurotiomycetidae</taxon>
        <taxon>Eurotiales</taxon>
        <taxon>Aspergillaceae</taxon>
        <taxon>Aspergillus</taxon>
        <taxon>Aspergillus subgen. Circumdati</taxon>
    </lineage>
</organism>
<feature type="chain" id="PRO_5016405350" evidence="1">
    <location>
        <begin position="19"/>
        <end position="271"/>
    </location>
</feature>
<dbReference type="EMBL" id="KZ825856">
    <property type="protein sequence ID" value="PYH95280.1"/>
    <property type="molecule type" value="Genomic_DNA"/>
</dbReference>
<proteinExistence type="predicted"/>
<keyword evidence="3" id="KW-1185">Reference proteome</keyword>
<dbReference type="OrthoDB" id="10036721at2759"/>
<sequence>MKTTSVLVFLWACGYSAAASNHVYFNPKQVLVGEELVVPNSPDQSITLTKLSPCVTLDYGADVAGFPTFEVQNLSGPAQIEVKYSEQLTGLEEPFSDGPSLFVSSLSNSFRVETFNVTQPGNISSGFLQGGQRWQSIRLLTSNTLTLRSASIKSTVGSVDIGNLPSTFQSSSTIYNKIWALGARAVSLACFDAGSQKSTWEVSRNGALVSNIKKVVIAVCMEEFRINKTCCHQAISFVDFILFQACIDGLWYFQDSSKGIGKPFNLSIPGN</sequence>
<dbReference type="STRING" id="1448320.A0A319DCY6"/>
<gene>
    <name evidence="2" type="ORF">BO71DRAFT_209277</name>
</gene>
<dbReference type="PANTHER" id="PTHR34987">
    <property type="entry name" value="C, PUTATIVE (AFU_ORTHOLOGUE AFUA_3G02880)-RELATED"/>
    <property type="match status" value="1"/>
</dbReference>
<evidence type="ECO:0000313" key="2">
    <source>
        <dbReference type="EMBL" id="PYH95280.1"/>
    </source>
</evidence>
<dbReference type="AlphaFoldDB" id="A0A319DCY6"/>